<dbReference type="HOGENOM" id="CLU_062618_7_1_5"/>
<dbReference type="PANTHER" id="PTHR30136">
    <property type="entry name" value="HELIX-TURN-HELIX TRANSCRIPTIONAL REGULATOR, ICLR FAMILY"/>
    <property type="match status" value="1"/>
</dbReference>
<keyword evidence="2" id="KW-0238">DNA-binding</keyword>
<dbReference type="EMBL" id="BA000012">
    <property type="protein sequence ID" value="BAB52580.1"/>
    <property type="molecule type" value="Genomic_DNA"/>
</dbReference>
<dbReference type="GO" id="GO:0003677">
    <property type="term" value="F:DNA binding"/>
    <property type="evidence" value="ECO:0007669"/>
    <property type="project" value="UniProtKB-KW"/>
</dbReference>
<proteinExistence type="predicted"/>
<evidence type="ECO:0000313" key="7">
    <source>
        <dbReference type="Proteomes" id="UP000000552"/>
    </source>
</evidence>
<protein>
    <submittedName>
        <fullName evidence="6">Mlr8761 protein</fullName>
    </submittedName>
</protein>
<evidence type="ECO:0000256" key="3">
    <source>
        <dbReference type="ARBA" id="ARBA00023163"/>
    </source>
</evidence>
<evidence type="ECO:0000256" key="1">
    <source>
        <dbReference type="ARBA" id="ARBA00023015"/>
    </source>
</evidence>
<dbReference type="Proteomes" id="UP000000552">
    <property type="component" value="Chromosome"/>
</dbReference>
<dbReference type="FunFam" id="1.10.10.10:FF:000056">
    <property type="entry name" value="IclR family transcriptional regulator"/>
    <property type="match status" value="1"/>
</dbReference>
<dbReference type="PANTHER" id="PTHR30136:SF35">
    <property type="entry name" value="HTH-TYPE TRANSCRIPTIONAL REGULATOR RV1719"/>
    <property type="match status" value="1"/>
</dbReference>
<keyword evidence="3" id="KW-0804">Transcription</keyword>
<evidence type="ECO:0000256" key="2">
    <source>
        <dbReference type="ARBA" id="ARBA00023125"/>
    </source>
</evidence>
<evidence type="ECO:0000259" key="5">
    <source>
        <dbReference type="PROSITE" id="PS51078"/>
    </source>
</evidence>
<dbReference type="Pfam" id="PF09339">
    <property type="entry name" value="HTH_IclR"/>
    <property type="match status" value="1"/>
</dbReference>
<dbReference type="eggNOG" id="COG1414">
    <property type="taxonomic scope" value="Bacteria"/>
</dbReference>
<feature type="domain" description="IclR-ED" evidence="5">
    <location>
        <begin position="81"/>
        <end position="263"/>
    </location>
</feature>
<dbReference type="PROSITE" id="PS51078">
    <property type="entry name" value="ICLR_ED"/>
    <property type="match status" value="1"/>
</dbReference>
<gene>
    <name evidence="6" type="ordered locus">mlr8761</name>
</gene>
<evidence type="ECO:0000313" key="6">
    <source>
        <dbReference type="EMBL" id="BAB52580.1"/>
    </source>
</evidence>
<dbReference type="Gene3D" id="1.10.10.10">
    <property type="entry name" value="Winged helix-like DNA-binding domain superfamily/Winged helix DNA-binding domain"/>
    <property type="match status" value="1"/>
</dbReference>
<dbReference type="KEGG" id="mlo:mlr8761"/>
<dbReference type="InterPro" id="IPR036390">
    <property type="entry name" value="WH_DNA-bd_sf"/>
</dbReference>
<dbReference type="PROSITE" id="PS51077">
    <property type="entry name" value="HTH_ICLR"/>
    <property type="match status" value="1"/>
</dbReference>
<dbReference type="SUPFAM" id="SSF55781">
    <property type="entry name" value="GAF domain-like"/>
    <property type="match status" value="1"/>
</dbReference>
<dbReference type="GO" id="GO:0003700">
    <property type="term" value="F:DNA-binding transcription factor activity"/>
    <property type="evidence" value="ECO:0007669"/>
    <property type="project" value="TreeGrafter"/>
</dbReference>
<dbReference type="GO" id="GO:0045892">
    <property type="term" value="P:negative regulation of DNA-templated transcription"/>
    <property type="evidence" value="ECO:0007669"/>
    <property type="project" value="TreeGrafter"/>
</dbReference>
<dbReference type="SUPFAM" id="SSF46785">
    <property type="entry name" value="Winged helix' DNA-binding domain"/>
    <property type="match status" value="1"/>
</dbReference>
<reference evidence="6 7" key="1">
    <citation type="journal article" date="2000" name="DNA Res.">
        <title>Complete genome structure of the nitrogen-fixing symbiotic bacterium Mesorhizobium loti.</title>
        <authorList>
            <person name="Kaneko T."/>
            <person name="Nakamura Y."/>
            <person name="Sato S."/>
            <person name="Asamizu E."/>
            <person name="Kato T."/>
            <person name="Sasamoto S."/>
            <person name="Watanabe A."/>
            <person name="Idesawa K."/>
            <person name="Ishikawa A."/>
            <person name="Kawashima K."/>
            <person name="Kimura T."/>
            <person name="Kishida Y."/>
            <person name="Kiyokawa C."/>
            <person name="Kohara M."/>
            <person name="Matsumoto M."/>
            <person name="Matsuno A."/>
            <person name="Mochizuki Y."/>
            <person name="Nakayama S."/>
            <person name="Nakazaki N."/>
            <person name="Shimpo S."/>
            <person name="Sugimoto M."/>
            <person name="Takeuchi C."/>
            <person name="Yamada M."/>
            <person name="Tabata S."/>
        </authorList>
    </citation>
    <scope>NUCLEOTIDE SEQUENCE [LARGE SCALE GENOMIC DNA]</scope>
    <source>
        <strain evidence="7">LMG 29417 / CECT 9101 / MAFF 303099</strain>
    </source>
</reference>
<dbReference type="AlphaFoldDB" id="Q989W4"/>
<dbReference type="InterPro" id="IPR050707">
    <property type="entry name" value="HTH_MetabolicPath_Reg"/>
</dbReference>
<dbReference type="Gene3D" id="3.30.450.40">
    <property type="match status" value="1"/>
</dbReference>
<feature type="domain" description="HTH iclR-type" evidence="4">
    <location>
        <begin position="18"/>
        <end position="80"/>
    </location>
</feature>
<dbReference type="Pfam" id="PF01614">
    <property type="entry name" value="IclR_C"/>
    <property type="match status" value="1"/>
</dbReference>
<name>Q989W4_RHILO</name>
<keyword evidence="1" id="KW-0805">Transcription regulation</keyword>
<dbReference type="InterPro" id="IPR029016">
    <property type="entry name" value="GAF-like_dom_sf"/>
</dbReference>
<sequence>MSSVKHSPNDQDRAPGEVSTVQRALNLLKLLGTTEKPIGVNEIARRLGKHVSAVSRTLATLEHNGFVERDEETGRFVLGVELIALASRLLAEHDVVRVARPYLEELAESTRETTSLSLWNKTHAINVEHVLGPGSIKHIAAPGRRNPAHCTATGKAMLSHMPDSTLREVLALGLERYTDRTTTEVSALESELDHIRKQGYALNVGEFIPEIAAVAAVIHDRRGRVAAAIAVTMPVFHFTQQIEQQLAPLVINAAAAISKRLGYHSAQPI</sequence>
<dbReference type="InterPro" id="IPR014757">
    <property type="entry name" value="Tscrpt_reg_IclR_C"/>
</dbReference>
<organism evidence="6 7">
    <name type="scientific">Mesorhizobium japonicum (strain LMG 29417 / CECT 9101 / MAFF 303099)</name>
    <name type="common">Mesorhizobium loti (strain MAFF 303099)</name>
    <dbReference type="NCBI Taxonomy" id="266835"/>
    <lineage>
        <taxon>Bacteria</taxon>
        <taxon>Pseudomonadati</taxon>
        <taxon>Pseudomonadota</taxon>
        <taxon>Alphaproteobacteria</taxon>
        <taxon>Hyphomicrobiales</taxon>
        <taxon>Phyllobacteriaceae</taxon>
        <taxon>Mesorhizobium</taxon>
    </lineage>
</organism>
<dbReference type="SMART" id="SM00346">
    <property type="entry name" value="HTH_ICLR"/>
    <property type="match status" value="1"/>
</dbReference>
<dbReference type="InterPro" id="IPR036388">
    <property type="entry name" value="WH-like_DNA-bd_sf"/>
</dbReference>
<dbReference type="InterPro" id="IPR005471">
    <property type="entry name" value="Tscrpt_reg_IclR_N"/>
</dbReference>
<accession>Q989W4</accession>
<evidence type="ECO:0000259" key="4">
    <source>
        <dbReference type="PROSITE" id="PS51077"/>
    </source>
</evidence>